<dbReference type="OrthoDB" id="425607at2"/>
<dbReference type="Proteomes" id="UP000243494">
    <property type="component" value="Unassembled WGS sequence"/>
</dbReference>
<protein>
    <submittedName>
        <fullName evidence="2">CRISPR system precrRNA processing endoribonuclease RAMP protein Cas6</fullName>
    </submittedName>
</protein>
<dbReference type="Pfam" id="PF10040">
    <property type="entry name" value="CRISPR_Cas6"/>
    <property type="match status" value="1"/>
</dbReference>
<feature type="domain" description="CRISPR-associated protein Cas6 C-terminal" evidence="1">
    <location>
        <begin position="136"/>
        <end position="250"/>
    </location>
</feature>
<dbReference type="RefSeq" id="WP_095404418.1">
    <property type="nucleotide sequence ID" value="NZ_NOJZ02000008.1"/>
</dbReference>
<dbReference type="AlphaFoldDB" id="A0A371ITI7"/>
<evidence type="ECO:0000259" key="1">
    <source>
        <dbReference type="Pfam" id="PF10040"/>
    </source>
</evidence>
<accession>A0A371ITI7</accession>
<dbReference type="Gene3D" id="3.30.70.1890">
    <property type="match status" value="1"/>
</dbReference>
<dbReference type="InterPro" id="IPR019267">
    <property type="entry name" value="CRISPR-assoc_Cas6_C"/>
</dbReference>
<evidence type="ECO:0000313" key="2">
    <source>
        <dbReference type="EMBL" id="RDY23790.1"/>
    </source>
</evidence>
<gene>
    <name evidence="2" type="ORF">CHF27_006620</name>
</gene>
<name>A0A371ITI7_9FIRM</name>
<dbReference type="InterPro" id="IPR045747">
    <property type="entry name" value="CRISPR-assoc_prot_Cas6_N_sf"/>
</dbReference>
<sequence>MFNSFIIRLQSLGNSTLNDVSKDIYNYFHELLKKDIKDSYFTVSNFFKNQRYNLELEKGKYYLFKISTLDVDDFSLFTSHLFKKKILNENINIGDSNFVVKEIICDESKSKYVTRFDNDRFRYINSEKCNIKEYKLQLITPTIFKVGSQFYSEINSEILFRNLLNKFNRFSGYTIDKQYIKEISKIKIITSELITNRVKMGKGFYEGIKCIIYINLENIDDKLKKIARTLVEFSVYSGVGHKSEFGFGQVIML</sequence>
<reference evidence="2 3" key="1">
    <citation type="journal article" date="2017" name="Genome Announc.">
        <title>Draft Genome Sequence of Romboutsia maritimum sp. nov. Strain CCRI-22766(T), Isolated from Coastal Estuarine Mud.</title>
        <authorList>
            <person name="Maheux A.F."/>
            <person name="Boudreau D.K."/>
            <person name="Berube E."/>
            <person name="Boissinot M."/>
            <person name="Raymond F."/>
            <person name="Brodeur S."/>
            <person name="Corbeil J."/>
            <person name="Brightwell G."/>
            <person name="Broda D."/>
            <person name="Omar R.F."/>
            <person name="Bergeron M.G."/>
        </authorList>
    </citation>
    <scope>NUCLEOTIDE SEQUENCE [LARGE SCALE GENOMIC DNA]</scope>
    <source>
        <strain evidence="2 3">CCRI-22766</strain>
    </source>
</reference>
<dbReference type="Gene3D" id="3.30.70.1900">
    <property type="match status" value="1"/>
</dbReference>
<dbReference type="EMBL" id="NOJZ02000008">
    <property type="protein sequence ID" value="RDY23790.1"/>
    <property type="molecule type" value="Genomic_DNA"/>
</dbReference>
<proteinExistence type="predicted"/>
<organism evidence="2 3">
    <name type="scientific">Romboutsia maritimum</name>
    <dbReference type="NCBI Taxonomy" id="2020948"/>
    <lineage>
        <taxon>Bacteria</taxon>
        <taxon>Bacillati</taxon>
        <taxon>Bacillota</taxon>
        <taxon>Clostridia</taxon>
        <taxon>Peptostreptococcales</taxon>
        <taxon>Peptostreptococcaceae</taxon>
        <taxon>Romboutsia</taxon>
    </lineage>
</organism>
<comment type="caution">
    <text evidence="2">The sequence shown here is derived from an EMBL/GenBank/DDBJ whole genome shotgun (WGS) entry which is preliminary data.</text>
</comment>
<keyword evidence="3" id="KW-1185">Reference proteome</keyword>
<evidence type="ECO:0000313" key="3">
    <source>
        <dbReference type="Proteomes" id="UP000243494"/>
    </source>
</evidence>